<evidence type="ECO:0008006" key="5">
    <source>
        <dbReference type="Google" id="ProtNLM"/>
    </source>
</evidence>
<feature type="region of interest" description="Disordered" evidence="1">
    <location>
        <begin position="1"/>
        <end position="43"/>
    </location>
</feature>
<feature type="region of interest" description="Disordered" evidence="1">
    <location>
        <begin position="213"/>
        <end position="246"/>
    </location>
</feature>
<evidence type="ECO:0000313" key="3">
    <source>
        <dbReference type="EMBL" id="KAL3797813.1"/>
    </source>
</evidence>
<keyword evidence="2" id="KW-0472">Membrane</keyword>
<accession>A0ABD3QBR0</accession>
<proteinExistence type="predicted"/>
<dbReference type="AlphaFoldDB" id="A0ABD3QBR0"/>
<gene>
    <name evidence="3" type="ORF">ACHAW5_010107</name>
</gene>
<feature type="region of interest" description="Disordered" evidence="1">
    <location>
        <begin position="116"/>
        <end position="152"/>
    </location>
</feature>
<evidence type="ECO:0000256" key="2">
    <source>
        <dbReference type="SAM" id="Phobius"/>
    </source>
</evidence>
<keyword evidence="2" id="KW-0812">Transmembrane</keyword>
<dbReference type="Proteomes" id="UP001530315">
    <property type="component" value="Unassembled WGS sequence"/>
</dbReference>
<organism evidence="3 4">
    <name type="scientific">Stephanodiscus triporus</name>
    <dbReference type="NCBI Taxonomy" id="2934178"/>
    <lineage>
        <taxon>Eukaryota</taxon>
        <taxon>Sar</taxon>
        <taxon>Stramenopiles</taxon>
        <taxon>Ochrophyta</taxon>
        <taxon>Bacillariophyta</taxon>
        <taxon>Coscinodiscophyceae</taxon>
        <taxon>Thalassiosirophycidae</taxon>
        <taxon>Stephanodiscales</taxon>
        <taxon>Stephanodiscaceae</taxon>
        <taxon>Stephanodiscus</taxon>
    </lineage>
</organism>
<sequence>MNTDKGVDMSHSAEDEVDMSHDAEDEADQETEDPTYSNELGSIPKPVLDEAVRRRRRMLLVITAVIPLVAASTMLAAFTATGRGDTAGAITVEDPSSITMEGAAVSSPVLSTLATDPPSIRLASTPSPTAARSTAMPSLRRTKSPTRQYFGNGYVLTTGPPLTMSSPSPPPTPPPTECVSSGSCDDNVTCCSGICKQDGKAGMKICKETSDAGLEPEAIMGADDPKEDAAKPGSAAKPGQGREPEV</sequence>
<feature type="compositionally biased region" description="Acidic residues" evidence="1">
    <location>
        <begin position="23"/>
        <end position="33"/>
    </location>
</feature>
<comment type="caution">
    <text evidence="3">The sequence shown here is derived from an EMBL/GenBank/DDBJ whole genome shotgun (WGS) entry which is preliminary data.</text>
</comment>
<feature type="transmembrane region" description="Helical" evidence="2">
    <location>
        <begin position="58"/>
        <end position="78"/>
    </location>
</feature>
<feature type="compositionally biased region" description="Polar residues" evidence="1">
    <location>
        <begin position="122"/>
        <end position="136"/>
    </location>
</feature>
<feature type="compositionally biased region" description="Basic and acidic residues" evidence="1">
    <location>
        <begin position="1"/>
        <end position="22"/>
    </location>
</feature>
<keyword evidence="4" id="KW-1185">Reference proteome</keyword>
<reference evidence="3 4" key="1">
    <citation type="submission" date="2024-10" db="EMBL/GenBank/DDBJ databases">
        <title>Updated reference genomes for cyclostephanoid diatoms.</title>
        <authorList>
            <person name="Roberts W.R."/>
            <person name="Alverson A.J."/>
        </authorList>
    </citation>
    <scope>NUCLEOTIDE SEQUENCE [LARGE SCALE GENOMIC DNA]</scope>
    <source>
        <strain evidence="3 4">AJA276-08</strain>
    </source>
</reference>
<evidence type="ECO:0000313" key="4">
    <source>
        <dbReference type="Proteomes" id="UP001530315"/>
    </source>
</evidence>
<dbReference type="EMBL" id="JALLAZ020000326">
    <property type="protein sequence ID" value="KAL3797813.1"/>
    <property type="molecule type" value="Genomic_DNA"/>
</dbReference>
<name>A0ABD3QBR0_9STRA</name>
<protein>
    <recommendedName>
        <fullName evidence="5">WAP domain-containing protein</fullName>
    </recommendedName>
</protein>
<keyword evidence="2" id="KW-1133">Transmembrane helix</keyword>
<evidence type="ECO:0000256" key="1">
    <source>
        <dbReference type="SAM" id="MobiDB-lite"/>
    </source>
</evidence>